<name>A0ABU1UJT9_9ACTN</name>
<keyword evidence="2" id="KW-0347">Helicase</keyword>
<comment type="caution">
    <text evidence="5">The sequence shown here is derived from an EMBL/GenBank/DDBJ whole genome shotgun (WGS) entry which is preliminary data.</text>
</comment>
<dbReference type="InterPro" id="IPR038726">
    <property type="entry name" value="PDDEXK_AddAB-type"/>
</dbReference>
<dbReference type="RefSeq" id="WP_309965657.1">
    <property type="nucleotide sequence ID" value="NZ_JAVDWH010000001.1"/>
</dbReference>
<evidence type="ECO:0000256" key="2">
    <source>
        <dbReference type="ARBA" id="ARBA00022806"/>
    </source>
</evidence>
<keyword evidence="6" id="KW-1185">Reference proteome</keyword>
<keyword evidence="2" id="KW-0547">Nucleotide-binding</keyword>
<proteinExistence type="predicted"/>
<dbReference type="InterPro" id="IPR011604">
    <property type="entry name" value="PDDEXK-like_dom_sf"/>
</dbReference>
<keyword evidence="2" id="KW-0378">Hydrolase</keyword>
<keyword evidence="3" id="KW-0234">DNA repair</keyword>
<sequence length="540" mass="59295">MQDFSRDLIGNRENLRISATDIANHDSCGASMALKIRPEVSSDRWQRSFGSEKTFILGEVAQLVRSAHVADEANDPATLMAWLQEQVERRKMHRLLRPYVMRAVPNILQAHWDLEDEIGELRMIRDSPSIGRPPRTLNVWGPLYSTEFGIREVRRYRLGAAHAKPTEDDMLWAHTAAHIAASYDGLPAVTRVRVVEIGAVDGSLSILFDGSPEQATQEYDAHARGVVGGLGDFADVRPGFGCSSCKIAGICDALVPMPRMLGQDAKGYASRSVAPSDLDRYRVCPAQWLLASDLHLPRTDEYTEAQTRGLLVHEWLEAAHRRSVGCTDADLPEPGTGMGPAQGVMTPEEYAVAYPFLRHHVSTCPLSADSVEVLAVEESSFGFDVDADVVTVTKPDLVYRIGDRLIIREFKTSSSLPKGGAEQVYGQTTQIAFLLSMLSSGLKDAYGATDATVEVEVLTPDGSDLFAWDLDDRETLTMANDDLASAAGRWHFDSTWETNPGEHCLWCPVSQWCPDSEAFQKTVGGSGPVLDPIDDPPPPF</sequence>
<dbReference type="Gene3D" id="3.90.320.10">
    <property type="match status" value="1"/>
</dbReference>
<evidence type="ECO:0000313" key="5">
    <source>
        <dbReference type="EMBL" id="MDR7085406.1"/>
    </source>
</evidence>
<protein>
    <recommendedName>
        <fullName evidence="4">PD-(D/E)XK endonuclease-like domain-containing protein</fullName>
    </recommendedName>
</protein>
<feature type="domain" description="PD-(D/E)XK endonuclease-like" evidence="4">
    <location>
        <begin position="273"/>
        <end position="514"/>
    </location>
</feature>
<dbReference type="Pfam" id="PF12705">
    <property type="entry name" value="PDDEXK_1"/>
    <property type="match status" value="1"/>
</dbReference>
<evidence type="ECO:0000256" key="1">
    <source>
        <dbReference type="ARBA" id="ARBA00022763"/>
    </source>
</evidence>
<evidence type="ECO:0000313" key="6">
    <source>
        <dbReference type="Proteomes" id="UP001257739"/>
    </source>
</evidence>
<accession>A0ABU1UJT9</accession>
<gene>
    <name evidence="5" type="ORF">J2X11_000245</name>
</gene>
<evidence type="ECO:0000256" key="3">
    <source>
        <dbReference type="ARBA" id="ARBA00023204"/>
    </source>
</evidence>
<keyword evidence="1" id="KW-0227">DNA damage</keyword>
<reference evidence="5 6" key="1">
    <citation type="submission" date="2023-07" db="EMBL/GenBank/DDBJ databases">
        <title>Sorghum-associated microbial communities from plants grown in Nebraska, USA.</title>
        <authorList>
            <person name="Schachtman D."/>
        </authorList>
    </citation>
    <scope>NUCLEOTIDE SEQUENCE [LARGE SCALE GENOMIC DNA]</scope>
    <source>
        <strain evidence="5 6">BE248</strain>
    </source>
</reference>
<evidence type="ECO:0000259" key="4">
    <source>
        <dbReference type="Pfam" id="PF12705"/>
    </source>
</evidence>
<keyword evidence="2" id="KW-0067">ATP-binding</keyword>
<organism evidence="5 6">
    <name type="scientific">Aeromicrobium panaciterrae</name>
    <dbReference type="NCBI Taxonomy" id="363861"/>
    <lineage>
        <taxon>Bacteria</taxon>
        <taxon>Bacillati</taxon>
        <taxon>Actinomycetota</taxon>
        <taxon>Actinomycetes</taxon>
        <taxon>Propionibacteriales</taxon>
        <taxon>Nocardioidaceae</taxon>
        <taxon>Aeromicrobium</taxon>
    </lineage>
</organism>
<dbReference type="Proteomes" id="UP001257739">
    <property type="component" value="Unassembled WGS sequence"/>
</dbReference>
<dbReference type="EMBL" id="JAVDWH010000001">
    <property type="protein sequence ID" value="MDR7085406.1"/>
    <property type="molecule type" value="Genomic_DNA"/>
</dbReference>